<dbReference type="Pfam" id="PF00153">
    <property type="entry name" value="Mito_carr"/>
    <property type="match status" value="1"/>
</dbReference>
<evidence type="ECO:0000256" key="7">
    <source>
        <dbReference type="ARBA" id="ARBA00023136"/>
    </source>
</evidence>
<evidence type="ECO:0000256" key="8">
    <source>
        <dbReference type="PROSITE-ProRule" id="PRU00282"/>
    </source>
</evidence>
<feature type="repeat" description="Solcar" evidence="8">
    <location>
        <begin position="383"/>
        <end position="463"/>
    </location>
</feature>
<dbReference type="Gene3D" id="1.50.40.10">
    <property type="entry name" value="Mitochondrial carrier domain"/>
    <property type="match status" value="1"/>
</dbReference>
<gene>
    <name evidence="11" type="primary">SAMC2</name>
    <name evidence="11" type="ORF">SNAT2548_LOCUS29308</name>
</gene>
<evidence type="ECO:0000256" key="1">
    <source>
        <dbReference type="ARBA" id="ARBA00004141"/>
    </source>
</evidence>
<protein>
    <submittedName>
        <fullName evidence="11">SAMC2 protein</fullName>
    </submittedName>
</protein>
<keyword evidence="7 8" id="KW-0472">Membrane</keyword>
<keyword evidence="5" id="KW-0677">Repeat</keyword>
<evidence type="ECO:0000256" key="6">
    <source>
        <dbReference type="ARBA" id="ARBA00022989"/>
    </source>
</evidence>
<reference evidence="11" key="1">
    <citation type="submission" date="2021-02" db="EMBL/GenBank/DDBJ databases">
        <authorList>
            <person name="Dougan E. K."/>
            <person name="Rhodes N."/>
            <person name="Thang M."/>
            <person name="Chan C."/>
        </authorList>
    </citation>
    <scope>NUCLEOTIDE SEQUENCE</scope>
</reference>
<dbReference type="OrthoDB" id="276989at2759"/>
<accession>A0A812THU0</accession>
<sequence>MAAFCGRSADFPSARCSSLVSDSVSAQKLSSCKRQESARHINSPSISAVGSTTLFGVIRLRPARRSRIARRFGRHGDWLGSSLRGVSIAVLLLASVHFADVGSAGASQFDLDYSVNAGPMTPAATLAATTTATAAATPATPAAPKNIFAPWLDKWAEVKVDSDTENEYWVLGELPLYGPVRILRKETSVLEVIVSGFLAGFVVELSTALLLHPLDTLKTRLQTGQGPFLPDPVLYKRLYDGFLPVFATVPALSVFWAVKDIVRRSLIGVVKASLPLAVADVLSSTLASACGEAAYVAVKTPGQVLKIEQQAALFEEDRVRQRYGDEDNSYTSKSFNLNFVRLWEESLRNFPILCAVDVPQVALRTAVFVTLHDSGLFASGPGSDILIFTIASAVASIMCTPLDVARTQLVLDGEGIQLLPSKLWDIQAREGVAGLLAGWLPRLLWNGLVVGAALGLCRLQYEDARALFLVDVLDRFENIVQPMDSSYMQMQHRPMTKQPDIPDIPDIRISSPMLIPTYIGLTRTVCLAGMVQRLLAAAYDAGRHIVASHVRNCLFESNLARHTMQVSSASSQCPKLPKLGLSIRKRASSEAQTHVCVFSAGGDHPSISFLLLLMQVLLTAIEVTDGSSGLRLELTSGLSLALAPYAEQVGNRIQLEHAEYVAVLGHVVLVQMLSPEAGRWKSAAMAIAVESRGHGIVVSIVPTSSVNTVHVSDCAMGHWKEAIRSGPDRQALEQGQCRAEYAEDSKETSTGRSGGAGDPPLGATSGLVGGFSAVVRGDAAFSEIDSMGSAWVARPLDLSTMTRAQATTVGVLIVGLISILCICGRSQRTHSNEHKDH</sequence>
<comment type="similarity">
    <text evidence="2">Belongs to the mitochondrial carrier (TC 2.A.29) family.</text>
</comment>
<dbReference type="PROSITE" id="PS50920">
    <property type="entry name" value="SOLCAR"/>
    <property type="match status" value="2"/>
</dbReference>
<feature type="region of interest" description="Disordered" evidence="9">
    <location>
        <begin position="737"/>
        <end position="761"/>
    </location>
</feature>
<feature type="transmembrane region" description="Helical" evidence="10">
    <location>
        <begin position="804"/>
        <end position="823"/>
    </location>
</feature>
<evidence type="ECO:0000256" key="4">
    <source>
        <dbReference type="ARBA" id="ARBA00022692"/>
    </source>
</evidence>
<proteinExistence type="inferred from homology"/>
<evidence type="ECO:0000256" key="2">
    <source>
        <dbReference type="ARBA" id="ARBA00006375"/>
    </source>
</evidence>
<keyword evidence="6 10" id="KW-1133">Transmembrane helix</keyword>
<dbReference type="GO" id="GO:0016020">
    <property type="term" value="C:membrane"/>
    <property type="evidence" value="ECO:0007669"/>
    <property type="project" value="UniProtKB-SubCell"/>
</dbReference>
<keyword evidence="3" id="KW-0813">Transport</keyword>
<dbReference type="SUPFAM" id="SSF103506">
    <property type="entry name" value="Mitochondrial carrier"/>
    <property type="match status" value="1"/>
</dbReference>
<name>A0A812THU0_9DINO</name>
<evidence type="ECO:0000313" key="11">
    <source>
        <dbReference type="EMBL" id="CAE7523585.1"/>
    </source>
</evidence>
<dbReference type="PANTHER" id="PTHR45667">
    <property type="entry name" value="S-ADENOSYLMETHIONINE MITOCHONDRIAL CARRIER PROTEIN"/>
    <property type="match status" value="1"/>
</dbReference>
<keyword evidence="12" id="KW-1185">Reference proteome</keyword>
<dbReference type="EMBL" id="CAJNDS010002551">
    <property type="protein sequence ID" value="CAE7523585.1"/>
    <property type="molecule type" value="Genomic_DNA"/>
</dbReference>
<evidence type="ECO:0000256" key="3">
    <source>
        <dbReference type="ARBA" id="ARBA00022448"/>
    </source>
</evidence>
<keyword evidence="4 8" id="KW-0812">Transmembrane</keyword>
<evidence type="ECO:0000313" key="12">
    <source>
        <dbReference type="Proteomes" id="UP000604046"/>
    </source>
</evidence>
<evidence type="ECO:0000256" key="9">
    <source>
        <dbReference type="SAM" id="MobiDB-lite"/>
    </source>
</evidence>
<evidence type="ECO:0000256" key="10">
    <source>
        <dbReference type="SAM" id="Phobius"/>
    </source>
</evidence>
<dbReference type="Proteomes" id="UP000604046">
    <property type="component" value="Unassembled WGS sequence"/>
</dbReference>
<comment type="subcellular location">
    <subcellularLocation>
        <location evidence="1">Membrane</location>
        <topology evidence="1">Multi-pass membrane protein</topology>
    </subcellularLocation>
</comment>
<feature type="repeat" description="Solcar" evidence="8">
    <location>
        <begin position="191"/>
        <end position="285"/>
    </location>
</feature>
<evidence type="ECO:0000256" key="5">
    <source>
        <dbReference type="ARBA" id="ARBA00022737"/>
    </source>
</evidence>
<dbReference type="InterPro" id="IPR023395">
    <property type="entry name" value="MCP_dom_sf"/>
</dbReference>
<dbReference type="InterPro" id="IPR018108">
    <property type="entry name" value="MCP_transmembrane"/>
</dbReference>
<comment type="caution">
    <text evidence="11">The sequence shown here is derived from an EMBL/GenBank/DDBJ whole genome shotgun (WGS) entry which is preliminary data.</text>
</comment>
<organism evidence="11 12">
    <name type="scientific">Symbiodinium natans</name>
    <dbReference type="NCBI Taxonomy" id="878477"/>
    <lineage>
        <taxon>Eukaryota</taxon>
        <taxon>Sar</taxon>
        <taxon>Alveolata</taxon>
        <taxon>Dinophyceae</taxon>
        <taxon>Suessiales</taxon>
        <taxon>Symbiodiniaceae</taxon>
        <taxon>Symbiodinium</taxon>
    </lineage>
</organism>
<dbReference type="AlphaFoldDB" id="A0A812THU0"/>
<feature type="compositionally biased region" description="Basic and acidic residues" evidence="9">
    <location>
        <begin position="740"/>
        <end position="749"/>
    </location>
</feature>